<keyword evidence="3" id="KW-0393">Immunoglobulin domain</keyword>
<evidence type="ECO:0000313" key="8">
    <source>
        <dbReference type="EMBL" id="KAI4534623.1"/>
    </source>
</evidence>
<dbReference type="SMART" id="SM00408">
    <property type="entry name" value="IGc2"/>
    <property type="match status" value="4"/>
</dbReference>
<feature type="domain" description="Ig-like" evidence="7">
    <location>
        <begin position="73"/>
        <end position="158"/>
    </location>
</feature>
<dbReference type="CDD" id="cd00096">
    <property type="entry name" value="Ig"/>
    <property type="match status" value="1"/>
</dbReference>
<dbReference type="EMBL" id="JAKZEL010000019">
    <property type="protein sequence ID" value="KAI4534623.1"/>
    <property type="molecule type" value="Genomic_DNA"/>
</dbReference>
<feature type="chain" id="PRO_5042088186" description="Ig-like domain-containing protein" evidence="6">
    <location>
        <begin position="35"/>
        <end position="781"/>
    </location>
</feature>
<evidence type="ECO:0000259" key="7">
    <source>
        <dbReference type="PROSITE" id="PS50835"/>
    </source>
</evidence>
<feature type="transmembrane region" description="Helical" evidence="5">
    <location>
        <begin position="167"/>
        <end position="194"/>
    </location>
</feature>
<dbReference type="GO" id="GO:1990782">
    <property type="term" value="F:protein tyrosine kinase binding"/>
    <property type="evidence" value="ECO:0007669"/>
    <property type="project" value="TreeGrafter"/>
</dbReference>
<proteinExistence type="inferred from homology"/>
<dbReference type="PANTHER" id="PTHR44427:SF1">
    <property type="entry name" value="CARCINOEMBRYONIC ANTIGEN-RELATED CELL ADHESION MOLECULE 1"/>
    <property type="match status" value="1"/>
</dbReference>
<dbReference type="GO" id="GO:0007165">
    <property type="term" value="P:signal transduction"/>
    <property type="evidence" value="ECO:0007669"/>
    <property type="project" value="TreeGrafter"/>
</dbReference>
<evidence type="ECO:0000256" key="6">
    <source>
        <dbReference type="SAM" id="SignalP"/>
    </source>
</evidence>
<evidence type="ECO:0000256" key="4">
    <source>
        <dbReference type="ARBA" id="ARBA00038222"/>
    </source>
</evidence>
<dbReference type="SUPFAM" id="SSF48726">
    <property type="entry name" value="Immunoglobulin"/>
    <property type="match status" value="6"/>
</dbReference>
<dbReference type="InterPro" id="IPR007110">
    <property type="entry name" value="Ig-like_dom"/>
</dbReference>
<evidence type="ECO:0000313" key="9">
    <source>
        <dbReference type="Proteomes" id="UP001214576"/>
    </source>
</evidence>
<dbReference type="CDD" id="cd05740">
    <property type="entry name" value="IgI_hCEACAM_2_4_6_like"/>
    <property type="match status" value="2"/>
</dbReference>
<organism evidence="8 9">
    <name type="scientific">Ovis ammon polii</name>
    <dbReference type="NCBI Taxonomy" id="230172"/>
    <lineage>
        <taxon>Eukaryota</taxon>
        <taxon>Metazoa</taxon>
        <taxon>Chordata</taxon>
        <taxon>Craniata</taxon>
        <taxon>Vertebrata</taxon>
        <taxon>Euteleostomi</taxon>
        <taxon>Mammalia</taxon>
        <taxon>Eutheria</taxon>
        <taxon>Laurasiatheria</taxon>
        <taxon>Artiodactyla</taxon>
        <taxon>Ruminantia</taxon>
        <taxon>Pecora</taxon>
        <taxon>Bovidae</taxon>
        <taxon>Caprinae</taxon>
        <taxon>Ovis</taxon>
    </lineage>
</organism>
<dbReference type="Gene3D" id="2.60.40.10">
    <property type="entry name" value="Immunoglobulins"/>
    <property type="match status" value="6"/>
</dbReference>
<feature type="signal peptide" evidence="6">
    <location>
        <begin position="1"/>
        <end position="34"/>
    </location>
</feature>
<protein>
    <recommendedName>
        <fullName evidence="7">Ig-like domain-containing protein</fullName>
    </recommendedName>
</protein>
<dbReference type="PROSITE" id="PS50835">
    <property type="entry name" value="IG_LIKE"/>
    <property type="match status" value="3"/>
</dbReference>
<comment type="caution">
    <text evidence="8">The sequence shown here is derived from an EMBL/GenBank/DDBJ whole genome shotgun (WGS) entry which is preliminary data.</text>
</comment>
<dbReference type="InterPro" id="IPR050831">
    <property type="entry name" value="CEA_cell_adhesion"/>
</dbReference>
<feature type="domain" description="Ig-like" evidence="7">
    <location>
        <begin position="596"/>
        <end position="683"/>
    </location>
</feature>
<dbReference type="InterPro" id="IPR003598">
    <property type="entry name" value="Ig_sub2"/>
</dbReference>
<dbReference type="SMART" id="SM00409">
    <property type="entry name" value="IG"/>
    <property type="match status" value="4"/>
</dbReference>
<name>A0AAD4TVE6_OVIAM</name>
<dbReference type="Pfam" id="PF13927">
    <property type="entry name" value="Ig_3"/>
    <property type="match status" value="4"/>
</dbReference>
<evidence type="ECO:0000256" key="5">
    <source>
        <dbReference type="SAM" id="Phobius"/>
    </source>
</evidence>
<keyword evidence="1 6" id="KW-0732">Signal</keyword>
<dbReference type="FunFam" id="2.60.40.10:FF:000244">
    <property type="entry name" value="carcinoembryonic antigen-related cell adhesion molecule 16"/>
    <property type="match status" value="3"/>
</dbReference>
<dbReference type="GO" id="GO:0005886">
    <property type="term" value="C:plasma membrane"/>
    <property type="evidence" value="ECO:0007669"/>
    <property type="project" value="TreeGrafter"/>
</dbReference>
<keyword evidence="5" id="KW-1133">Transmembrane helix</keyword>
<evidence type="ECO:0000256" key="1">
    <source>
        <dbReference type="ARBA" id="ARBA00022729"/>
    </source>
</evidence>
<sequence length="781" mass="86250">MESPSGPASRRHVPWSRLLLAVSLLTFWTPPTTAQLTIETVPPLAEEGSDVLLLAHNVTKNPLGYAWHRGETPSLQASNTTVTEHEGPMILTCLADETGVSIRWIFKGQSLLLSQRMTLSSDNSTLTIDPVSREDARDYQCEASNRGNSNRSDPLRLHVTWQENGQALGVGAITGIVIGVLVLMLLAVLGYFIFFHRVSVTFSRVQYLQSSQIFENNRKTLGIELGFCVTGTVTTKIWKPLHLCVVLRTTLGGRETLYPNGTRLIQSVTQKDTGSYTQLVTKKDLQTERQTGHLHVYPVLPSPVITSNNSNPREHEDTVVLTCGAETQNTSYMWWINNQSLPKSMRLELSKDKRTLTVVAVTRNDTGPYVCEARNPVSVSRSDPFTLDVLYETGVSIRWFFKGQSLLLTERMTLSSDNSTLTIDPVSREDARDYQCEASNRGNSNRSDPLRLHVTWQENGQALGVGAITGIVIGVLVLMLLAVLGYFIFFHRVSVTFRRVQYLQSSQIFENNRKTLGIELGFCVTGTVTTKIWKPLHLCVVLRTTLGGRETLYPNGTRLIQSVTQKDTGSYTQLVTKKDLQTERQTGYLHVYPVLPSPVITSSNSSPREHEDTVVLTCGAETQNTSYMWWINSQSLPKSTRLELSEDKRTLTVVTVTRNDTGPYVCEARNPVSVSRSDPFTLDVLWQENSRALGVGAITGIVIGVLLVMILLAGLGHFIFLHRGNWPPASTSGRGPSGSSVSPVSTSLPCLFSPASPPHRLRAGGLSNPDALCRPLSLEGS</sequence>
<accession>A0AAD4TVE6</accession>
<keyword evidence="5" id="KW-0812">Transmembrane</keyword>
<dbReference type="GO" id="GO:0009986">
    <property type="term" value="C:cell surface"/>
    <property type="evidence" value="ECO:0007669"/>
    <property type="project" value="TreeGrafter"/>
</dbReference>
<reference evidence="8" key="1">
    <citation type="submission" date="2022-03" db="EMBL/GenBank/DDBJ databases">
        <title>Genomic analyses of argali, domestic sheep and their hybrids provide insights into chromosomal evolution, heterosis and genetic basis of agronomic traits.</title>
        <authorList>
            <person name="Li M."/>
        </authorList>
    </citation>
    <scope>NUCLEOTIDE SEQUENCE</scope>
    <source>
        <strain evidence="8">CAU-MHL-2022a</strain>
        <tissue evidence="8">Skin</tissue>
    </source>
</reference>
<evidence type="ECO:0000256" key="2">
    <source>
        <dbReference type="ARBA" id="ARBA00023180"/>
    </source>
</evidence>
<feature type="domain" description="Ig-like" evidence="7">
    <location>
        <begin position="342"/>
        <end position="453"/>
    </location>
</feature>
<keyword evidence="9" id="KW-1185">Reference proteome</keyword>
<feature type="transmembrane region" description="Helical" evidence="5">
    <location>
        <begin position="462"/>
        <end position="489"/>
    </location>
</feature>
<evidence type="ECO:0000256" key="3">
    <source>
        <dbReference type="ARBA" id="ARBA00023319"/>
    </source>
</evidence>
<keyword evidence="5" id="KW-0472">Membrane</keyword>
<feature type="transmembrane region" description="Helical" evidence="5">
    <location>
        <begin position="692"/>
        <end position="720"/>
    </location>
</feature>
<dbReference type="GO" id="GO:0002682">
    <property type="term" value="P:regulation of immune system process"/>
    <property type="evidence" value="ECO:0007669"/>
    <property type="project" value="TreeGrafter"/>
</dbReference>
<dbReference type="AlphaFoldDB" id="A0AAD4TVE6"/>
<dbReference type="InterPro" id="IPR036179">
    <property type="entry name" value="Ig-like_dom_sf"/>
</dbReference>
<dbReference type="InterPro" id="IPR013783">
    <property type="entry name" value="Ig-like_fold"/>
</dbReference>
<comment type="similarity">
    <text evidence="4">Belongs to the immunoglobulin superfamily. CEA family.</text>
</comment>
<dbReference type="Proteomes" id="UP001214576">
    <property type="component" value="Unassembled WGS sequence"/>
</dbReference>
<dbReference type="InterPro" id="IPR003599">
    <property type="entry name" value="Ig_sub"/>
</dbReference>
<dbReference type="PANTHER" id="PTHR44427">
    <property type="entry name" value="CARCINOEMBRYONIC ANTIGEN-RELATED CELL ADHESION MOLECULE 19"/>
    <property type="match status" value="1"/>
</dbReference>
<gene>
    <name evidence="8" type="ORF">MG293_015483</name>
</gene>
<keyword evidence="2" id="KW-0325">Glycoprotein</keyword>